<dbReference type="Gene3D" id="3.30.2160.10">
    <property type="entry name" value="Hect, E3 ligase catalytic domain"/>
    <property type="match status" value="1"/>
</dbReference>
<dbReference type="Gene3D" id="3.30.2410.10">
    <property type="entry name" value="Hect, E3 ligase catalytic domain"/>
    <property type="match status" value="1"/>
</dbReference>
<dbReference type="SMART" id="SM00119">
    <property type="entry name" value="HECTc"/>
    <property type="match status" value="1"/>
</dbReference>
<feature type="compositionally biased region" description="Basic and acidic residues" evidence="6">
    <location>
        <begin position="27"/>
        <end position="44"/>
    </location>
</feature>
<gene>
    <name evidence="8" type="ORF">ACHAXA_010983</name>
</gene>
<evidence type="ECO:0000256" key="5">
    <source>
        <dbReference type="PROSITE-ProRule" id="PRU00104"/>
    </source>
</evidence>
<keyword evidence="3" id="KW-0808">Transferase</keyword>
<dbReference type="CDD" id="cd00078">
    <property type="entry name" value="HECTc"/>
    <property type="match status" value="1"/>
</dbReference>
<feature type="region of interest" description="Disordered" evidence="6">
    <location>
        <begin position="1"/>
        <end position="48"/>
    </location>
</feature>
<feature type="active site" description="Glycyl thioester intermediate" evidence="5">
    <location>
        <position position="1339"/>
    </location>
</feature>
<evidence type="ECO:0000259" key="7">
    <source>
        <dbReference type="PROSITE" id="PS50237"/>
    </source>
</evidence>
<evidence type="ECO:0000256" key="3">
    <source>
        <dbReference type="ARBA" id="ARBA00022679"/>
    </source>
</evidence>
<dbReference type="SUPFAM" id="SSF56204">
    <property type="entry name" value="Hect, E3 ligase catalytic domain"/>
    <property type="match status" value="1"/>
</dbReference>
<reference evidence="8 9" key="1">
    <citation type="submission" date="2024-10" db="EMBL/GenBank/DDBJ databases">
        <title>Updated reference genomes for cyclostephanoid diatoms.</title>
        <authorList>
            <person name="Roberts W.R."/>
            <person name="Alverson A.J."/>
        </authorList>
    </citation>
    <scope>NUCLEOTIDE SEQUENCE [LARGE SCALE GENOMIC DNA]</scope>
    <source>
        <strain evidence="8 9">AJA228-03</strain>
    </source>
</reference>
<dbReference type="GO" id="GO:0061630">
    <property type="term" value="F:ubiquitin protein ligase activity"/>
    <property type="evidence" value="ECO:0007669"/>
    <property type="project" value="UniProtKB-EC"/>
</dbReference>
<feature type="compositionally biased region" description="Polar residues" evidence="6">
    <location>
        <begin position="1"/>
        <end position="10"/>
    </location>
</feature>
<dbReference type="PROSITE" id="PS50237">
    <property type="entry name" value="HECT"/>
    <property type="match status" value="1"/>
</dbReference>
<dbReference type="FunFam" id="3.30.2410.10:FF:000009">
    <property type="entry name" value="Probable E3 ubiquitin-protein ligase HECTD2"/>
    <property type="match status" value="1"/>
</dbReference>
<dbReference type="EC" id="2.3.2.26" evidence="2"/>
<comment type="caution">
    <text evidence="8">The sequence shown here is derived from an EMBL/GenBank/DDBJ whole genome shotgun (WGS) entry which is preliminary data.</text>
</comment>
<evidence type="ECO:0000256" key="4">
    <source>
        <dbReference type="ARBA" id="ARBA00022786"/>
    </source>
</evidence>
<dbReference type="PANTHER" id="PTHR45700">
    <property type="entry name" value="UBIQUITIN-PROTEIN LIGASE E3C"/>
    <property type="match status" value="1"/>
</dbReference>
<organism evidence="8 9">
    <name type="scientific">Cyclostephanos tholiformis</name>
    <dbReference type="NCBI Taxonomy" id="382380"/>
    <lineage>
        <taxon>Eukaryota</taxon>
        <taxon>Sar</taxon>
        <taxon>Stramenopiles</taxon>
        <taxon>Ochrophyta</taxon>
        <taxon>Bacillariophyta</taxon>
        <taxon>Coscinodiscophyceae</taxon>
        <taxon>Thalassiosirophycidae</taxon>
        <taxon>Stephanodiscales</taxon>
        <taxon>Stephanodiscaceae</taxon>
        <taxon>Cyclostephanos</taxon>
    </lineage>
</organism>
<proteinExistence type="predicted"/>
<dbReference type="Gene3D" id="3.90.1750.10">
    <property type="entry name" value="Hect, E3 ligase catalytic domains"/>
    <property type="match status" value="1"/>
</dbReference>
<evidence type="ECO:0000256" key="6">
    <source>
        <dbReference type="SAM" id="MobiDB-lite"/>
    </source>
</evidence>
<feature type="domain" description="HECT" evidence="7">
    <location>
        <begin position="1032"/>
        <end position="1371"/>
    </location>
</feature>
<sequence>MFTEELSGNTAKKRADEARARRQRAKREKEAKDLRKRNELDRQKQGATTAVAIAGGEYSVDGVAVRNDAGAAAGTSSPTPINRVDSIGFSAVATQTTPAPEAPTAAQKAAEQRKLRAEARARVSAAISIQSLVRCKLVAARARDDQRLIFDKRMSDLITLSSMLKQEYVPPPATVSSMTSQFIFFALPTVIRKHLRSGEMKVHSGPMVMERGDQSRWMKLVEKLLLPGLSSDDIELDPLLPWMESCGGERRLLKVLALCVTSISTKWIAEKQNPTKSSTCTNESSTDICYRAVDSLLRKILRLNASEEMCSSGKYIGRARDVVYKMSCSMLMQPTINGSTNLSEMAYSCDLISSLRSLLLFGPTRANLPIPVDAGRLREHCMTNDQKDRASILFRLIVELIASMEVYGTDHMSLNSLCSRFISEVMAVPLLTWKVRPASYEGLIHYDSREGARKVPQLVSYIHRFINLHADDVSVGRIENVLNMSDVSLTTCPAPAVLCLLANLIQLGKICDAINGVNRIVFHYNAAAEYFNFVATLIDSAPLGTFSSRMSAVEWVYAGPTSTPIVLSDVVIEQAAAILSDSYARVLFTRAIDDDELDTKNVLNTKTERDRKHEKDLEDIGMSSATSVAAKEALADRNRSFWESSKWAKKLTSLLSGPGNHVPNKSSDSSRGGVMLMNTSSISRHLASGKGYATVDMLSSQVVFGGETNDSNAKKNHHEYSVLFFLALCRAYGTIISRWGGNGKEDLVRRAERSIDDAKPRKELASANIEPCVTALLNVLCFSTSVLASSWAIIQSNPRVVSDLYAVIDVNKGASPIRTISSAPTYRRLQHSHYGACDGNVGAAVLLLFITCMVHTLIVTDDVDLDMEKPLPKHQLRRCILLLKKLLYRACCLDDIHEATKIGRGLNSSHLGLTLISTSAKLQNDLYNRSSRRLLCAPKLWIEDGLLEQDLRRCTTHNEYSSLLLTPVCRLCPFLISFKRRLQLFERIVTTHRSELQGSNDERNLKPGIMVKVMRGRVLEDGLASLNKLGRDMRQRIVVSYISEAGARETGIDVGGLFKEFWSDLSSIAFDPNYALFKNTEGNQMYPNPVSKFVHGSDDIVLFEFLGRILGKALYEGITIQPQFAHLFLSFLRGDHTYLHLLTDLSTIDRSLYSNLMFLKSYDGDVSDLCLTFTVANDDFGVSEVPLIANGASIEVTNENKRRYIYLMAKHHVSDRIKEQSDAFTRGLWDVIERPWLRLFNEPELQVLISGASDGKIDVSDMKSNARYTGGYTMLDRNIIRFWNVVSSFSPKNQADLLRFVTSCERPPPLGFASMNPKFTIQRVGIMRDAEKLPTASTCFNTLKLPTYSSEKVLREKLIFAISAGAGFELT</sequence>
<evidence type="ECO:0000313" key="8">
    <source>
        <dbReference type="EMBL" id="KAL3815378.1"/>
    </source>
</evidence>
<accession>A0ABD3RR84</accession>
<keyword evidence="4 5" id="KW-0833">Ubl conjugation pathway</keyword>
<dbReference type="Proteomes" id="UP001530377">
    <property type="component" value="Unassembled WGS sequence"/>
</dbReference>
<dbReference type="InterPro" id="IPR044611">
    <property type="entry name" value="E3A/B/C-like"/>
</dbReference>
<comment type="catalytic activity">
    <reaction evidence="1">
        <text>S-ubiquitinyl-[E2 ubiquitin-conjugating enzyme]-L-cysteine + [acceptor protein]-L-lysine = [E2 ubiquitin-conjugating enzyme]-L-cysteine + N(6)-ubiquitinyl-[acceptor protein]-L-lysine.</text>
        <dbReference type="EC" id="2.3.2.26"/>
    </reaction>
</comment>
<name>A0ABD3RR84_9STRA</name>
<evidence type="ECO:0000313" key="9">
    <source>
        <dbReference type="Proteomes" id="UP001530377"/>
    </source>
</evidence>
<dbReference type="InterPro" id="IPR000569">
    <property type="entry name" value="HECT_dom"/>
</dbReference>
<evidence type="ECO:0000256" key="2">
    <source>
        <dbReference type="ARBA" id="ARBA00012485"/>
    </source>
</evidence>
<dbReference type="FunFam" id="3.30.2160.10:FF:000002">
    <property type="entry name" value="Putative Ubiquitin-protein ligase E3C"/>
    <property type="match status" value="1"/>
</dbReference>
<dbReference type="Pfam" id="PF00632">
    <property type="entry name" value="HECT"/>
    <property type="match status" value="1"/>
</dbReference>
<dbReference type="PANTHER" id="PTHR45700:SF2">
    <property type="entry name" value="UBIQUITIN-PROTEIN LIGASE E3C"/>
    <property type="match status" value="1"/>
</dbReference>
<protein>
    <recommendedName>
        <fullName evidence="2">HECT-type E3 ubiquitin transferase</fullName>
        <ecNumber evidence="2">2.3.2.26</ecNumber>
    </recommendedName>
</protein>
<evidence type="ECO:0000256" key="1">
    <source>
        <dbReference type="ARBA" id="ARBA00000885"/>
    </source>
</evidence>
<dbReference type="InterPro" id="IPR035983">
    <property type="entry name" value="Hect_E3_ubiquitin_ligase"/>
</dbReference>
<keyword evidence="9" id="KW-1185">Reference proteome</keyword>
<dbReference type="EMBL" id="JALLPB020000201">
    <property type="protein sequence ID" value="KAL3815378.1"/>
    <property type="molecule type" value="Genomic_DNA"/>
</dbReference>